<protein>
    <submittedName>
        <fullName evidence="3">Uncharacterized protein</fullName>
    </submittedName>
</protein>
<dbReference type="KEGG" id="kne:92179913"/>
<evidence type="ECO:0000313" key="3">
    <source>
        <dbReference type="EMBL" id="KAK8858428.1"/>
    </source>
</evidence>
<organism evidence="3 4">
    <name type="scientific">Kwoniella newhampshirensis</name>
    <dbReference type="NCBI Taxonomy" id="1651941"/>
    <lineage>
        <taxon>Eukaryota</taxon>
        <taxon>Fungi</taxon>
        <taxon>Dikarya</taxon>
        <taxon>Basidiomycota</taxon>
        <taxon>Agaricomycotina</taxon>
        <taxon>Tremellomycetes</taxon>
        <taxon>Tremellales</taxon>
        <taxon>Cryptococcaceae</taxon>
        <taxon>Kwoniella</taxon>
    </lineage>
</organism>
<dbReference type="EMBL" id="JBCAWK010000005">
    <property type="protein sequence ID" value="KAK8858428.1"/>
    <property type="molecule type" value="Genomic_DNA"/>
</dbReference>
<feature type="region of interest" description="Disordered" evidence="1">
    <location>
        <begin position="20"/>
        <end position="51"/>
    </location>
</feature>
<evidence type="ECO:0000256" key="2">
    <source>
        <dbReference type="SAM" id="Phobius"/>
    </source>
</evidence>
<gene>
    <name evidence="3" type="ORF">IAR55_002655</name>
</gene>
<keyword evidence="4" id="KW-1185">Reference proteome</keyword>
<accession>A0AAW0YZN7</accession>
<dbReference type="Proteomes" id="UP001388673">
    <property type="component" value="Unassembled WGS sequence"/>
</dbReference>
<feature type="compositionally biased region" description="Low complexity" evidence="1">
    <location>
        <begin position="24"/>
        <end position="38"/>
    </location>
</feature>
<keyword evidence="2" id="KW-0812">Transmembrane</keyword>
<keyword evidence="2" id="KW-1133">Transmembrane helix</keyword>
<evidence type="ECO:0000313" key="4">
    <source>
        <dbReference type="Proteomes" id="UP001388673"/>
    </source>
</evidence>
<comment type="caution">
    <text evidence="3">The sequence shown here is derived from an EMBL/GenBank/DDBJ whole genome shotgun (WGS) entry which is preliminary data.</text>
</comment>
<dbReference type="GeneID" id="92179913"/>
<feature type="transmembrane region" description="Helical" evidence="2">
    <location>
        <begin position="103"/>
        <end position="123"/>
    </location>
</feature>
<dbReference type="RefSeq" id="XP_066803269.1">
    <property type="nucleotide sequence ID" value="XM_066945768.1"/>
</dbReference>
<evidence type="ECO:0000256" key="1">
    <source>
        <dbReference type="SAM" id="MobiDB-lite"/>
    </source>
</evidence>
<name>A0AAW0YZN7_9TREE</name>
<keyword evidence="2" id="KW-0472">Membrane</keyword>
<dbReference type="AlphaFoldDB" id="A0AAW0YZN7"/>
<feature type="transmembrane region" description="Helical" evidence="2">
    <location>
        <begin position="143"/>
        <end position="161"/>
    </location>
</feature>
<reference evidence="3 4" key="1">
    <citation type="journal article" date="2024" name="bioRxiv">
        <title>Comparative genomics of Cryptococcus and Kwoniella reveals pathogenesis evolution and contrasting karyotype dynamics via intercentromeric recombination or chromosome fusion.</title>
        <authorList>
            <person name="Coelho M.A."/>
            <person name="David-Palma M."/>
            <person name="Shea T."/>
            <person name="Bowers K."/>
            <person name="McGinley-Smith S."/>
            <person name="Mohammad A.W."/>
            <person name="Gnirke A."/>
            <person name="Yurkov A.M."/>
            <person name="Nowrousian M."/>
            <person name="Sun S."/>
            <person name="Cuomo C.A."/>
            <person name="Heitman J."/>
        </authorList>
    </citation>
    <scope>NUCLEOTIDE SEQUENCE [LARGE SCALE GENOMIC DNA]</scope>
    <source>
        <strain evidence="3 4">CBS 13917</strain>
    </source>
</reference>
<proteinExistence type="predicted"/>
<sequence length="218" mass="24370">MGIQILQCIPFLLLNISSTQHNNTTTMPRPARQRTAAQRRSRPEDESSLGPAAIVDEQEQDAQIAALKRKNESDNRQAQTALDVGVLTCMFIAAMQVAQHSDFPNPIFSILALFQLILLPFSLTPHWLHSKLHPFINKEGNHLLLFSIQLTVAVCAIFIRYQRAQGEAGEPELQFNEIARWGLPALLTGGVEMQKRSEARTEEKMALLEGLKYDVKGA</sequence>